<gene>
    <name evidence="2" type="ORF">J2X98_003652</name>
</gene>
<name>A0ABT9RXR6_9MICC</name>
<organism evidence="2 3">
    <name type="scientific">Pseudarthrobacter enclensis</name>
    <dbReference type="NCBI Taxonomy" id="993070"/>
    <lineage>
        <taxon>Bacteria</taxon>
        <taxon>Bacillati</taxon>
        <taxon>Actinomycetota</taxon>
        <taxon>Actinomycetes</taxon>
        <taxon>Micrococcales</taxon>
        <taxon>Micrococcaceae</taxon>
        <taxon>Pseudarthrobacter</taxon>
    </lineage>
</organism>
<dbReference type="Gene3D" id="3.40.630.30">
    <property type="match status" value="1"/>
</dbReference>
<dbReference type="PROSITE" id="PS51186">
    <property type="entry name" value="GNAT"/>
    <property type="match status" value="1"/>
</dbReference>
<protein>
    <submittedName>
        <fullName evidence="2">RimJ/RimL family protein N-acetyltransferase</fullName>
    </submittedName>
</protein>
<sequence length="211" mass="23672">MAASRPDPQARLEGTVVVLRELIEKDLPALFTAIGRPEIFAGGWGGGMGAYREDFAQWSEFLRQWLPWQQGNVYAVCLRSLDDRVIGTTTLGDFDLKNESAHIGWTAYSPDVWGSGVNADAKRLLLNTAFTHGFERIRLQADVLNVRSRAAIERIGAQEEGVLRHVQRRADGSWRDTVIYSVLREEWPHVRSVIDERLAGRPADPSYTPSP</sequence>
<evidence type="ECO:0000259" key="1">
    <source>
        <dbReference type="PROSITE" id="PS51186"/>
    </source>
</evidence>
<dbReference type="Proteomes" id="UP001226577">
    <property type="component" value="Unassembled WGS sequence"/>
</dbReference>
<evidence type="ECO:0000313" key="2">
    <source>
        <dbReference type="EMBL" id="MDP9890040.1"/>
    </source>
</evidence>
<feature type="domain" description="N-acetyltransferase" evidence="1">
    <location>
        <begin position="17"/>
        <end position="185"/>
    </location>
</feature>
<proteinExistence type="predicted"/>
<dbReference type="RefSeq" id="WP_306971309.1">
    <property type="nucleotide sequence ID" value="NZ_JAUSRE010000022.1"/>
</dbReference>
<dbReference type="SUPFAM" id="SSF55729">
    <property type="entry name" value="Acyl-CoA N-acyltransferases (Nat)"/>
    <property type="match status" value="1"/>
</dbReference>
<dbReference type="CDD" id="cd04301">
    <property type="entry name" value="NAT_SF"/>
    <property type="match status" value="1"/>
</dbReference>
<comment type="caution">
    <text evidence="2">The sequence shown here is derived from an EMBL/GenBank/DDBJ whole genome shotgun (WGS) entry which is preliminary data.</text>
</comment>
<dbReference type="PANTHER" id="PTHR43610">
    <property type="entry name" value="BLL6696 PROTEIN"/>
    <property type="match status" value="1"/>
</dbReference>
<dbReference type="InterPro" id="IPR016181">
    <property type="entry name" value="Acyl_CoA_acyltransferase"/>
</dbReference>
<evidence type="ECO:0000313" key="3">
    <source>
        <dbReference type="Proteomes" id="UP001226577"/>
    </source>
</evidence>
<dbReference type="PANTHER" id="PTHR43610:SF1">
    <property type="entry name" value="N-ACETYLTRANSFERASE DOMAIN-CONTAINING PROTEIN"/>
    <property type="match status" value="1"/>
</dbReference>
<keyword evidence="3" id="KW-1185">Reference proteome</keyword>
<reference evidence="2 3" key="1">
    <citation type="submission" date="2023-07" db="EMBL/GenBank/DDBJ databases">
        <title>Sorghum-associated microbial communities from plants grown in Nebraska, USA.</title>
        <authorList>
            <person name="Schachtman D."/>
        </authorList>
    </citation>
    <scope>NUCLEOTIDE SEQUENCE [LARGE SCALE GENOMIC DNA]</scope>
    <source>
        <strain evidence="2 3">CC222</strain>
    </source>
</reference>
<dbReference type="Pfam" id="PF13302">
    <property type="entry name" value="Acetyltransf_3"/>
    <property type="match status" value="1"/>
</dbReference>
<accession>A0ABT9RXR6</accession>
<dbReference type="EMBL" id="JAUSRE010000022">
    <property type="protein sequence ID" value="MDP9890040.1"/>
    <property type="molecule type" value="Genomic_DNA"/>
</dbReference>
<dbReference type="InterPro" id="IPR000182">
    <property type="entry name" value="GNAT_dom"/>
</dbReference>